<evidence type="ECO:0000259" key="4">
    <source>
        <dbReference type="PROSITE" id="PS51762"/>
    </source>
</evidence>
<dbReference type="Pfam" id="PF00722">
    <property type="entry name" value="Glyco_hydro_16"/>
    <property type="match status" value="1"/>
</dbReference>
<dbReference type="Gene3D" id="2.60.120.200">
    <property type="match status" value="1"/>
</dbReference>
<feature type="signal peptide" evidence="3">
    <location>
        <begin position="1"/>
        <end position="24"/>
    </location>
</feature>
<dbReference type="EMBL" id="JAUSQZ010000001">
    <property type="protein sequence ID" value="MDP9825778.1"/>
    <property type="molecule type" value="Genomic_DNA"/>
</dbReference>
<comment type="caution">
    <text evidence="5">The sequence shown here is derived from an EMBL/GenBank/DDBJ whole genome shotgun (WGS) entry which is preliminary data.</text>
</comment>
<keyword evidence="2" id="KW-1133">Transmembrane helix</keyword>
<keyword evidence="2" id="KW-0472">Membrane</keyword>
<feature type="region of interest" description="Disordered" evidence="1">
    <location>
        <begin position="272"/>
        <end position="319"/>
    </location>
</feature>
<dbReference type="InterPro" id="IPR013320">
    <property type="entry name" value="ConA-like_dom_sf"/>
</dbReference>
<evidence type="ECO:0000256" key="1">
    <source>
        <dbReference type="SAM" id="MobiDB-lite"/>
    </source>
</evidence>
<feature type="compositionally biased region" description="Polar residues" evidence="1">
    <location>
        <begin position="299"/>
        <end position="318"/>
    </location>
</feature>
<feature type="domain" description="GH16" evidence="4">
    <location>
        <begin position="52"/>
        <end position="264"/>
    </location>
</feature>
<evidence type="ECO:0000256" key="2">
    <source>
        <dbReference type="SAM" id="Phobius"/>
    </source>
</evidence>
<gene>
    <name evidence="5" type="ORF">J2S57_001527</name>
</gene>
<dbReference type="SUPFAM" id="SSF49899">
    <property type="entry name" value="Concanavalin A-like lectins/glucanases"/>
    <property type="match status" value="1"/>
</dbReference>
<protein>
    <recommendedName>
        <fullName evidence="4">GH16 domain-containing protein</fullName>
    </recommendedName>
</protein>
<feature type="transmembrane region" description="Helical" evidence="2">
    <location>
        <begin position="324"/>
        <end position="345"/>
    </location>
</feature>
<keyword evidence="6" id="KW-1185">Reference proteome</keyword>
<keyword evidence="3" id="KW-0732">Signal</keyword>
<keyword evidence="2" id="KW-0812">Transmembrane</keyword>
<accession>A0ABT9NZB7</accession>
<evidence type="ECO:0000313" key="5">
    <source>
        <dbReference type="EMBL" id="MDP9825778.1"/>
    </source>
</evidence>
<evidence type="ECO:0000256" key="3">
    <source>
        <dbReference type="SAM" id="SignalP"/>
    </source>
</evidence>
<proteinExistence type="predicted"/>
<organism evidence="5 6">
    <name type="scientific">Kineosporia succinea</name>
    <dbReference type="NCBI Taxonomy" id="84632"/>
    <lineage>
        <taxon>Bacteria</taxon>
        <taxon>Bacillati</taxon>
        <taxon>Actinomycetota</taxon>
        <taxon>Actinomycetes</taxon>
        <taxon>Kineosporiales</taxon>
        <taxon>Kineosporiaceae</taxon>
        <taxon>Kineosporia</taxon>
    </lineage>
</organism>
<evidence type="ECO:0000313" key="6">
    <source>
        <dbReference type="Proteomes" id="UP001235712"/>
    </source>
</evidence>
<reference evidence="5 6" key="1">
    <citation type="submission" date="2023-07" db="EMBL/GenBank/DDBJ databases">
        <title>Sequencing the genomes of 1000 actinobacteria strains.</title>
        <authorList>
            <person name="Klenk H.-P."/>
        </authorList>
    </citation>
    <scope>NUCLEOTIDE SEQUENCE [LARGE SCALE GENOMIC DNA]</scope>
    <source>
        <strain evidence="5 6">DSM 44388</strain>
    </source>
</reference>
<dbReference type="RefSeq" id="WP_307239906.1">
    <property type="nucleotide sequence ID" value="NZ_JAUSQZ010000001.1"/>
</dbReference>
<dbReference type="InterPro" id="IPR000757">
    <property type="entry name" value="Beta-glucanase-like"/>
</dbReference>
<sequence>MRPRHILGAAAALVAATTMVGSQALLTETAQAAGSVHAADSARAVDGAKKKSSWSLSSEVNFNGSSLADGCVSYSGKYAAGNSAWSSKNVTMGDGELTMKVEKKKTDGQTYTTGGFGCWDWAQKYGKWEIKAKVPSGQGINSYITLSPSSDDDNALTSIELLAPGTDTAYVSNGYGKGSEQAFSEQDFADKKFHTYTIEWAPKHLLVRLDGDEIFYSDKAYTKARWISMATTTGDELTGSPNKKTKLPASFVITQMKTYKYTGVKPTAGETLSTQTDASAAGATPSPSVSGEAGATPEPSASATPLAAENTSGSSGDSKLTGGVWPWLIGGSVMAVTAIGILSYPGRRKQQPARRS</sequence>
<name>A0ABT9NZB7_9ACTN</name>
<dbReference type="Proteomes" id="UP001235712">
    <property type="component" value="Unassembled WGS sequence"/>
</dbReference>
<dbReference type="PROSITE" id="PS51762">
    <property type="entry name" value="GH16_2"/>
    <property type="match status" value="1"/>
</dbReference>
<feature type="chain" id="PRO_5046627918" description="GH16 domain-containing protein" evidence="3">
    <location>
        <begin position="25"/>
        <end position="356"/>
    </location>
</feature>
<dbReference type="CDD" id="cd00413">
    <property type="entry name" value="Glyco_hydrolase_16"/>
    <property type="match status" value="1"/>
</dbReference>